<dbReference type="EMBL" id="BARU01048645">
    <property type="protein sequence ID" value="GAH98067.1"/>
    <property type="molecule type" value="Genomic_DNA"/>
</dbReference>
<feature type="non-terminal residue" evidence="1">
    <location>
        <position position="1"/>
    </location>
</feature>
<protein>
    <submittedName>
        <fullName evidence="1">Uncharacterized protein</fullName>
    </submittedName>
</protein>
<accession>X1JVG0</accession>
<proteinExistence type="predicted"/>
<name>X1JVG0_9ZZZZ</name>
<comment type="caution">
    <text evidence="1">The sequence shown here is derived from an EMBL/GenBank/DDBJ whole genome shotgun (WGS) entry which is preliminary data.</text>
</comment>
<reference evidence="1" key="1">
    <citation type="journal article" date="2014" name="Front. Microbiol.">
        <title>High frequency of phylogenetically diverse reductive dehalogenase-homologous genes in deep subseafloor sedimentary metagenomes.</title>
        <authorList>
            <person name="Kawai M."/>
            <person name="Futagami T."/>
            <person name="Toyoda A."/>
            <person name="Takaki Y."/>
            <person name="Nishi S."/>
            <person name="Hori S."/>
            <person name="Arai W."/>
            <person name="Tsubouchi T."/>
            <person name="Morono Y."/>
            <person name="Uchiyama I."/>
            <person name="Ito T."/>
            <person name="Fujiyama A."/>
            <person name="Inagaki F."/>
            <person name="Takami H."/>
        </authorList>
    </citation>
    <scope>NUCLEOTIDE SEQUENCE</scope>
    <source>
        <strain evidence="1">Expedition CK06-06</strain>
    </source>
</reference>
<gene>
    <name evidence="1" type="ORF">S03H2_72170</name>
</gene>
<feature type="non-terminal residue" evidence="1">
    <location>
        <position position="69"/>
    </location>
</feature>
<organism evidence="1">
    <name type="scientific">marine sediment metagenome</name>
    <dbReference type="NCBI Taxonomy" id="412755"/>
    <lineage>
        <taxon>unclassified sequences</taxon>
        <taxon>metagenomes</taxon>
        <taxon>ecological metagenomes</taxon>
    </lineage>
</organism>
<sequence length="69" mass="7939">EEAGIEIPIVKKKIEPVTWEEVLEVNGMGGIWKEDLAKKKRPQDYPKGTFHLDTHFRGASAHRDLRIKT</sequence>
<dbReference type="AlphaFoldDB" id="X1JVG0"/>
<evidence type="ECO:0000313" key="1">
    <source>
        <dbReference type="EMBL" id="GAH98067.1"/>
    </source>
</evidence>